<keyword evidence="11 14" id="KW-0472">Membrane</keyword>
<dbReference type="AlphaFoldDB" id="U7Q8V3"/>
<feature type="domain" description="Response regulatory" evidence="16">
    <location>
        <begin position="637"/>
        <end position="754"/>
    </location>
</feature>
<evidence type="ECO:0000259" key="15">
    <source>
        <dbReference type="PROSITE" id="PS50109"/>
    </source>
</evidence>
<dbReference type="InterPro" id="IPR003594">
    <property type="entry name" value="HATPase_dom"/>
</dbReference>
<evidence type="ECO:0000256" key="13">
    <source>
        <dbReference type="PROSITE-ProRule" id="PRU00169"/>
    </source>
</evidence>
<dbReference type="SMART" id="SM00448">
    <property type="entry name" value="REC"/>
    <property type="match status" value="1"/>
</dbReference>
<dbReference type="InterPro" id="IPR036890">
    <property type="entry name" value="HATPase_C_sf"/>
</dbReference>
<dbReference type="SUPFAM" id="SSF47384">
    <property type="entry name" value="Homodimeric domain of signal transducing histidine kinase"/>
    <property type="match status" value="1"/>
</dbReference>
<evidence type="ECO:0000259" key="16">
    <source>
        <dbReference type="PROSITE" id="PS50110"/>
    </source>
</evidence>
<keyword evidence="5 13" id="KW-0597">Phosphoprotein</keyword>
<protein>
    <recommendedName>
        <fullName evidence="12">Circadian input-output histidine kinase CikA</fullName>
        <ecNumber evidence="4">2.7.13.3</ecNumber>
    </recommendedName>
</protein>
<dbReference type="SMART" id="SM00387">
    <property type="entry name" value="HATPase_c"/>
    <property type="match status" value="1"/>
</dbReference>
<dbReference type="SMART" id="SM00331">
    <property type="entry name" value="PP2C_SIG"/>
    <property type="match status" value="1"/>
</dbReference>
<keyword evidence="7 14" id="KW-0812">Transmembrane</keyword>
<dbReference type="CDD" id="cd00082">
    <property type="entry name" value="HisKA"/>
    <property type="match status" value="1"/>
</dbReference>
<proteinExistence type="inferred from homology"/>
<dbReference type="InterPro" id="IPR005467">
    <property type="entry name" value="His_kinase_dom"/>
</dbReference>
<feature type="domain" description="Histidine kinase" evidence="15">
    <location>
        <begin position="364"/>
        <end position="588"/>
    </location>
</feature>
<dbReference type="InterPro" id="IPR001932">
    <property type="entry name" value="PPM-type_phosphatase-like_dom"/>
</dbReference>
<dbReference type="InterPro" id="IPR036097">
    <property type="entry name" value="HisK_dim/P_sf"/>
</dbReference>
<feature type="transmembrane region" description="Helical" evidence="14">
    <location>
        <begin position="297"/>
        <end position="322"/>
    </location>
</feature>
<evidence type="ECO:0000256" key="5">
    <source>
        <dbReference type="ARBA" id="ARBA00022553"/>
    </source>
</evidence>
<feature type="modified residue" description="4-aspartylphosphate" evidence="13">
    <location>
        <position position="687"/>
    </location>
</feature>
<dbReference type="PROSITE" id="PS50110">
    <property type="entry name" value="RESPONSE_REGULATORY"/>
    <property type="match status" value="1"/>
</dbReference>
<keyword evidence="19" id="KW-1185">Reference proteome</keyword>
<sequence length="1011" mass="111753">MFKPPLRLNNTKAAFAAFLTALAILATVGWVEHAERERFEQQNRAKVLARLSTVRANLEKALNQRLFLSRGLVAYVSTVNPDLDQETFERLTQVIVAQQSGIRSIVLYKENTVSHIYPLVGNEAALGFSPMSIPEEREAIERSVQNRQTVVAGPVNIVGLTQISDVCPADTPRLQITPNSSQNQQSCLVEGGIAFIGRTPIFLTPPNEVAESGAYWGLAGIIIDQNTLFKEAGLLESNSDVKYAIRGKDGLGADGELFFGESQIFQQNPVLSYITLPNGSWQLAAIPQTGWLDDFPLLVWLRLGGSFTAILAGGLVFILVSAPARLKKAVERATIALIEREEALERANTDLQHLDQLKDEFLANTSHELRTPLNGIIGIAESLIDGATGELSDWTQSNLAMIVSSGRRLSSLVNDVLDFSKIRYSNIDLQLKPVDLYTITDLVITLSQPLIGKKNLQLINSINPESPAVQADENRLQQILHNLVGNAIKFTAEGQVEILAEKVDYLESGQEFLKIVISDTGIGISEDKFERIFESFEQAEGTTGREYGGTGLGLAITKQLVELQGGKIEVCSRLGEGSQFSFTLPIASEKLAQIIPENSVKSIFKSGQDKILNPRLNLQSKSQPVMASTPENGNDISVFIVDDEPINLQVLMNMLSLHHYTITQASNGEEALAILETGYKPDIILLDVMMPKMTGYEVTQKIRERFTTTEMPILLLTAKTQVQDIVTGLGFGANDYLNKPIAKDELLARMKTQINMCRLRAENLRLSAEVEVIKRLQKMVLPKDFELESIQNLEIASFIQPADEVGGDYYDVLQYDNHVKIGIGDVTGHGLESGLLMIMAQTAVRTLQESSETDPIKFMDILNRTLYGNIQRMSSSKNMTLALLEYTDKSLKLSGQHEEVILVHTDGEVERIDTVDLGFPIGLDADIAEFVAQQTIPLSSGDVVVLYTDGITEAENLEGDQYGLERLCEIIVKNHRHSAEKIKQAIVEDVWRYIGQQKVFDDMTVVVIKQK</sequence>
<dbReference type="InterPro" id="IPR006189">
    <property type="entry name" value="CHASE_dom"/>
</dbReference>
<dbReference type="InterPro" id="IPR036457">
    <property type="entry name" value="PPM-type-like_dom_sf"/>
</dbReference>
<dbReference type="InterPro" id="IPR001789">
    <property type="entry name" value="Sig_transdc_resp-reg_receiver"/>
</dbReference>
<dbReference type="PANTHER" id="PTHR43047:SF72">
    <property type="entry name" value="OSMOSENSING HISTIDINE PROTEIN KINASE SLN1"/>
    <property type="match status" value="1"/>
</dbReference>
<evidence type="ECO:0000256" key="9">
    <source>
        <dbReference type="ARBA" id="ARBA00022989"/>
    </source>
</evidence>
<dbReference type="FunFam" id="3.30.565.10:FF:000010">
    <property type="entry name" value="Sensor histidine kinase RcsC"/>
    <property type="match status" value="1"/>
</dbReference>
<comment type="similarity">
    <text evidence="3">In the N-terminal section; belongs to the phytochrome family.</text>
</comment>
<evidence type="ECO:0000256" key="2">
    <source>
        <dbReference type="ARBA" id="ARBA00004370"/>
    </source>
</evidence>
<dbReference type="GO" id="GO:0009927">
    <property type="term" value="F:histidine phosphotransfer kinase activity"/>
    <property type="evidence" value="ECO:0007669"/>
    <property type="project" value="TreeGrafter"/>
</dbReference>
<dbReference type="GO" id="GO:0005886">
    <property type="term" value="C:plasma membrane"/>
    <property type="evidence" value="ECO:0007669"/>
    <property type="project" value="TreeGrafter"/>
</dbReference>
<dbReference type="InterPro" id="IPR042240">
    <property type="entry name" value="CHASE_sf"/>
</dbReference>
<evidence type="ECO:0000256" key="1">
    <source>
        <dbReference type="ARBA" id="ARBA00000085"/>
    </source>
</evidence>
<evidence type="ECO:0000256" key="14">
    <source>
        <dbReference type="SAM" id="Phobius"/>
    </source>
</evidence>
<dbReference type="PANTHER" id="PTHR43047">
    <property type="entry name" value="TWO-COMPONENT HISTIDINE PROTEIN KINASE"/>
    <property type="match status" value="1"/>
</dbReference>
<dbReference type="CDD" id="cd16922">
    <property type="entry name" value="HATPase_EvgS-ArcB-TorS-like"/>
    <property type="match status" value="1"/>
</dbReference>
<reference evidence="18 19" key="1">
    <citation type="journal article" date="2013" name="Front. Microbiol.">
        <title>Comparative genomic analyses of the cyanobacterium, Lyngbya aestuarii BL J, a powerful hydrogen producer.</title>
        <authorList>
            <person name="Kothari A."/>
            <person name="Vaughn M."/>
            <person name="Garcia-Pichel F."/>
        </authorList>
    </citation>
    <scope>NUCLEOTIDE SEQUENCE [LARGE SCALE GENOMIC DNA]</scope>
    <source>
        <strain evidence="18 19">BL J</strain>
    </source>
</reference>
<gene>
    <name evidence="18" type="ORF">M595_5801</name>
</gene>
<keyword evidence="9 14" id="KW-1133">Transmembrane helix</keyword>
<evidence type="ECO:0000256" key="7">
    <source>
        <dbReference type="ARBA" id="ARBA00022692"/>
    </source>
</evidence>
<name>U7Q8V3_9CYAN</name>
<dbReference type="OrthoDB" id="9802500at2"/>
<dbReference type="EMBL" id="AUZM01000110">
    <property type="protein sequence ID" value="ERT04254.1"/>
    <property type="molecule type" value="Genomic_DNA"/>
</dbReference>
<comment type="catalytic activity">
    <reaction evidence="1">
        <text>ATP + protein L-histidine = ADP + protein N-phospho-L-histidine.</text>
        <dbReference type="EC" id="2.7.13.3"/>
    </reaction>
</comment>
<evidence type="ECO:0000256" key="6">
    <source>
        <dbReference type="ARBA" id="ARBA00022679"/>
    </source>
</evidence>
<comment type="subcellular location">
    <subcellularLocation>
        <location evidence="2">Membrane</location>
    </subcellularLocation>
</comment>
<evidence type="ECO:0000313" key="19">
    <source>
        <dbReference type="Proteomes" id="UP000017127"/>
    </source>
</evidence>
<dbReference type="Gene3D" id="3.60.40.10">
    <property type="entry name" value="PPM-type phosphatase domain"/>
    <property type="match status" value="1"/>
</dbReference>
<dbReference type="Pfam" id="PF02518">
    <property type="entry name" value="HATPase_c"/>
    <property type="match status" value="1"/>
</dbReference>
<dbReference type="Gene3D" id="3.30.450.350">
    <property type="entry name" value="CHASE domain"/>
    <property type="match status" value="1"/>
</dbReference>
<dbReference type="GO" id="GO:0000155">
    <property type="term" value="F:phosphorelay sensor kinase activity"/>
    <property type="evidence" value="ECO:0007669"/>
    <property type="project" value="InterPro"/>
</dbReference>
<feature type="domain" description="CHASE" evidence="17">
    <location>
        <begin position="113"/>
        <end position="284"/>
    </location>
</feature>
<dbReference type="PROSITE" id="PS50109">
    <property type="entry name" value="HIS_KIN"/>
    <property type="match status" value="1"/>
</dbReference>
<comment type="caution">
    <text evidence="18">The sequence shown here is derived from an EMBL/GenBank/DDBJ whole genome shotgun (WGS) entry which is preliminary data.</text>
</comment>
<dbReference type="SUPFAM" id="SSF55874">
    <property type="entry name" value="ATPase domain of HSP90 chaperone/DNA topoisomerase II/histidine kinase"/>
    <property type="match status" value="1"/>
</dbReference>
<dbReference type="InterPro" id="IPR004358">
    <property type="entry name" value="Sig_transdc_His_kin-like_C"/>
</dbReference>
<organism evidence="18 19">
    <name type="scientific">Lyngbya aestuarii BL J</name>
    <dbReference type="NCBI Taxonomy" id="1348334"/>
    <lineage>
        <taxon>Bacteria</taxon>
        <taxon>Bacillati</taxon>
        <taxon>Cyanobacteriota</taxon>
        <taxon>Cyanophyceae</taxon>
        <taxon>Oscillatoriophycideae</taxon>
        <taxon>Oscillatoriales</taxon>
        <taxon>Microcoleaceae</taxon>
        <taxon>Lyngbya</taxon>
    </lineage>
</organism>
<dbReference type="Gene3D" id="1.10.287.130">
    <property type="match status" value="1"/>
</dbReference>
<dbReference type="Gene3D" id="3.40.50.2300">
    <property type="match status" value="1"/>
</dbReference>
<evidence type="ECO:0000313" key="18">
    <source>
        <dbReference type="EMBL" id="ERT04254.1"/>
    </source>
</evidence>
<dbReference type="Pfam" id="PF00072">
    <property type="entry name" value="Response_reg"/>
    <property type="match status" value="1"/>
</dbReference>
<dbReference type="InterPro" id="IPR003661">
    <property type="entry name" value="HisK_dim/P_dom"/>
</dbReference>
<dbReference type="SMART" id="SM01079">
    <property type="entry name" value="CHASE"/>
    <property type="match status" value="1"/>
</dbReference>
<accession>U7Q8V3</accession>
<dbReference type="SUPFAM" id="SSF52172">
    <property type="entry name" value="CheY-like"/>
    <property type="match status" value="1"/>
</dbReference>
<dbReference type="Pfam" id="PF00512">
    <property type="entry name" value="HisKA"/>
    <property type="match status" value="1"/>
</dbReference>
<dbReference type="Pfam" id="PF07228">
    <property type="entry name" value="SpoIIE"/>
    <property type="match status" value="1"/>
</dbReference>
<keyword evidence="6" id="KW-0808">Transferase</keyword>
<evidence type="ECO:0000256" key="12">
    <source>
        <dbReference type="ARBA" id="ARBA00074306"/>
    </source>
</evidence>
<dbReference type="SUPFAM" id="SSF81606">
    <property type="entry name" value="PP2C-like"/>
    <property type="match status" value="1"/>
</dbReference>
<dbReference type="Pfam" id="PF03924">
    <property type="entry name" value="CHASE"/>
    <property type="match status" value="1"/>
</dbReference>
<keyword evidence="10" id="KW-0902">Two-component regulatory system</keyword>
<dbReference type="EC" id="2.7.13.3" evidence="4"/>
<evidence type="ECO:0000256" key="10">
    <source>
        <dbReference type="ARBA" id="ARBA00023012"/>
    </source>
</evidence>
<evidence type="ECO:0000256" key="11">
    <source>
        <dbReference type="ARBA" id="ARBA00023136"/>
    </source>
</evidence>
<evidence type="ECO:0000256" key="8">
    <source>
        <dbReference type="ARBA" id="ARBA00022777"/>
    </source>
</evidence>
<dbReference type="PROSITE" id="PS50839">
    <property type="entry name" value="CHASE"/>
    <property type="match status" value="1"/>
</dbReference>
<evidence type="ECO:0000259" key="17">
    <source>
        <dbReference type="PROSITE" id="PS50839"/>
    </source>
</evidence>
<evidence type="ECO:0000256" key="3">
    <source>
        <dbReference type="ARBA" id="ARBA00006402"/>
    </source>
</evidence>
<dbReference type="RefSeq" id="WP_023069469.1">
    <property type="nucleotide sequence ID" value="NZ_AUZM01000110.1"/>
</dbReference>
<evidence type="ECO:0000256" key="4">
    <source>
        <dbReference type="ARBA" id="ARBA00012438"/>
    </source>
</evidence>
<dbReference type="Proteomes" id="UP000017127">
    <property type="component" value="Unassembled WGS sequence"/>
</dbReference>
<dbReference type="PRINTS" id="PR00344">
    <property type="entry name" value="BCTRLSENSOR"/>
</dbReference>
<dbReference type="Gene3D" id="3.30.565.10">
    <property type="entry name" value="Histidine kinase-like ATPase, C-terminal domain"/>
    <property type="match status" value="1"/>
</dbReference>
<dbReference type="PATRIC" id="fig|1348334.3.peg.5565"/>
<dbReference type="InterPro" id="IPR011006">
    <property type="entry name" value="CheY-like_superfamily"/>
</dbReference>
<keyword evidence="8" id="KW-0418">Kinase</keyword>
<dbReference type="SMART" id="SM00388">
    <property type="entry name" value="HisKA"/>
    <property type="match status" value="1"/>
</dbReference>